<evidence type="ECO:0000256" key="1">
    <source>
        <dbReference type="ARBA" id="ARBA00022737"/>
    </source>
</evidence>
<evidence type="ECO:0000313" key="4">
    <source>
        <dbReference type="Proteomes" id="UP000317648"/>
    </source>
</evidence>
<dbReference type="Gene3D" id="3.40.250.10">
    <property type="entry name" value="Rhodanese-like domain"/>
    <property type="match status" value="2"/>
</dbReference>
<accession>A0A518DSD5</accession>
<organism evidence="3 4">
    <name type="scientific">Lignipirellula cremea</name>
    <dbReference type="NCBI Taxonomy" id="2528010"/>
    <lineage>
        <taxon>Bacteria</taxon>
        <taxon>Pseudomonadati</taxon>
        <taxon>Planctomycetota</taxon>
        <taxon>Planctomycetia</taxon>
        <taxon>Pirellulales</taxon>
        <taxon>Pirellulaceae</taxon>
        <taxon>Lignipirellula</taxon>
    </lineage>
</organism>
<dbReference type="GO" id="GO:0004792">
    <property type="term" value="F:thiosulfate-cyanide sulfurtransferase activity"/>
    <property type="evidence" value="ECO:0007669"/>
    <property type="project" value="UniProtKB-EC"/>
</dbReference>
<dbReference type="Proteomes" id="UP000317648">
    <property type="component" value="Chromosome"/>
</dbReference>
<dbReference type="PANTHER" id="PTHR43855:SF1">
    <property type="entry name" value="THIOSULFATE SULFURTRANSFERASE"/>
    <property type="match status" value="1"/>
</dbReference>
<keyword evidence="3" id="KW-0808">Transferase</keyword>
<dbReference type="PROSITE" id="PS00380">
    <property type="entry name" value="RHODANESE_1"/>
    <property type="match status" value="1"/>
</dbReference>
<dbReference type="Pfam" id="PF00581">
    <property type="entry name" value="Rhodanese"/>
    <property type="match status" value="2"/>
</dbReference>
<name>A0A518DSD5_9BACT</name>
<evidence type="ECO:0000259" key="2">
    <source>
        <dbReference type="PROSITE" id="PS50206"/>
    </source>
</evidence>
<dbReference type="CDD" id="cd01449">
    <property type="entry name" value="TST_Repeat_2"/>
    <property type="match status" value="1"/>
</dbReference>
<keyword evidence="4" id="KW-1185">Reference proteome</keyword>
<dbReference type="OrthoDB" id="9770030at2"/>
<dbReference type="KEGG" id="lcre:Pla8534_25040"/>
<dbReference type="InterPro" id="IPR001763">
    <property type="entry name" value="Rhodanese-like_dom"/>
</dbReference>
<dbReference type="InterPro" id="IPR001307">
    <property type="entry name" value="Thiosulphate_STrfase_CS"/>
</dbReference>
<feature type="domain" description="Rhodanese" evidence="2">
    <location>
        <begin position="71"/>
        <end position="177"/>
    </location>
</feature>
<dbReference type="CDD" id="cd01448">
    <property type="entry name" value="TST_Repeat_1"/>
    <property type="match status" value="1"/>
</dbReference>
<dbReference type="SMART" id="SM00450">
    <property type="entry name" value="RHOD"/>
    <property type="match status" value="2"/>
</dbReference>
<dbReference type="PANTHER" id="PTHR43855">
    <property type="entry name" value="THIOSULFATE SULFURTRANSFERASE"/>
    <property type="match status" value="1"/>
</dbReference>
<dbReference type="SUPFAM" id="SSF52821">
    <property type="entry name" value="Rhodanese/Cell cycle control phosphatase"/>
    <property type="match status" value="2"/>
</dbReference>
<dbReference type="InterPro" id="IPR036873">
    <property type="entry name" value="Rhodanese-like_dom_sf"/>
</dbReference>
<sequence length="330" mass="35549">MLRRKAFFSNRAASSGRSVRADLPHRGMLRLALLGIAFAGACWQATPAIAAAPLAEGAILIQADQLKAKLVEAKVRLVDVRATDEYQKAHLPGATGVDLAAWKTKALAKDGLHDVEFWSQAVRSLGINADSTVVVYGGGITDAARVWWLLKYVGVNQVLLLDGGLPAWTRAGFPLSAQKTEPAASTFTAKFQADRLAEMSDLLKARDSGDWQIMDARSPGEFTGAKLAGSRAGRMPGALHLEWSDLLAEDGRFLDREALRLLLAEQGFQPDATIVTHCYSGGRASVNALALELAGYPQVKNYYCGWSEYSAAPEAPVVTGDKEPVNKDRQ</sequence>
<feature type="domain" description="Rhodanese" evidence="2">
    <location>
        <begin position="207"/>
        <end position="318"/>
    </location>
</feature>
<dbReference type="EC" id="2.8.1.1" evidence="3"/>
<keyword evidence="1" id="KW-0677">Repeat</keyword>
<dbReference type="EMBL" id="CP036433">
    <property type="protein sequence ID" value="QDU94698.1"/>
    <property type="molecule type" value="Genomic_DNA"/>
</dbReference>
<reference evidence="3 4" key="1">
    <citation type="submission" date="2019-02" db="EMBL/GenBank/DDBJ databases">
        <title>Deep-cultivation of Planctomycetes and their phenomic and genomic characterization uncovers novel biology.</title>
        <authorList>
            <person name="Wiegand S."/>
            <person name="Jogler M."/>
            <person name="Boedeker C."/>
            <person name="Pinto D."/>
            <person name="Vollmers J."/>
            <person name="Rivas-Marin E."/>
            <person name="Kohn T."/>
            <person name="Peeters S.H."/>
            <person name="Heuer A."/>
            <person name="Rast P."/>
            <person name="Oberbeckmann S."/>
            <person name="Bunk B."/>
            <person name="Jeske O."/>
            <person name="Meyerdierks A."/>
            <person name="Storesund J.E."/>
            <person name="Kallscheuer N."/>
            <person name="Luecker S."/>
            <person name="Lage O.M."/>
            <person name="Pohl T."/>
            <person name="Merkel B.J."/>
            <person name="Hornburger P."/>
            <person name="Mueller R.-W."/>
            <person name="Bruemmer F."/>
            <person name="Labrenz M."/>
            <person name="Spormann A.M."/>
            <person name="Op den Camp H."/>
            <person name="Overmann J."/>
            <person name="Amann R."/>
            <person name="Jetten M.S.M."/>
            <person name="Mascher T."/>
            <person name="Medema M.H."/>
            <person name="Devos D.P."/>
            <person name="Kaster A.-K."/>
            <person name="Ovreas L."/>
            <person name="Rohde M."/>
            <person name="Galperin M.Y."/>
            <person name="Jogler C."/>
        </authorList>
    </citation>
    <scope>NUCLEOTIDE SEQUENCE [LARGE SCALE GENOMIC DNA]</scope>
    <source>
        <strain evidence="3 4">Pla85_3_4</strain>
    </source>
</reference>
<proteinExistence type="predicted"/>
<dbReference type="PROSITE" id="PS50206">
    <property type="entry name" value="RHODANESE_3"/>
    <property type="match status" value="2"/>
</dbReference>
<gene>
    <name evidence="3" type="ORF">Pla8534_25040</name>
</gene>
<evidence type="ECO:0000313" key="3">
    <source>
        <dbReference type="EMBL" id="QDU94698.1"/>
    </source>
</evidence>
<protein>
    <submittedName>
        <fullName evidence="3">Thiosulfate sulfurtransferase</fullName>
        <ecNumber evidence="3">2.8.1.1</ecNumber>
    </submittedName>
</protein>
<dbReference type="AlphaFoldDB" id="A0A518DSD5"/>
<dbReference type="InterPro" id="IPR051126">
    <property type="entry name" value="Thiosulfate_sulfurtransferase"/>
</dbReference>